<dbReference type="AlphaFoldDB" id="A0A645HN21"/>
<proteinExistence type="predicted"/>
<gene>
    <name evidence="1" type="ORF">SDC9_184355</name>
</gene>
<reference evidence="1" key="1">
    <citation type="submission" date="2019-08" db="EMBL/GenBank/DDBJ databases">
        <authorList>
            <person name="Kucharzyk K."/>
            <person name="Murdoch R.W."/>
            <person name="Higgins S."/>
            <person name="Loffler F."/>
        </authorList>
    </citation>
    <scope>NUCLEOTIDE SEQUENCE</scope>
</reference>
<sequence length="172" mass="18600">MSRFVHGVEGMKKFLLGLLFTGDKLHVIHQKQIGLAIFFPHLRRFSGADRLHQFVGQIVALYVGDFGIRLPSADHMGNGVEQVSLAQTRIPVDKQRIVVLGRLFRHGDGGGIGHFVGRSNHEGLKGEVAGGKQIHGALSGLPAVKGGKLLIGQNHYLKVLGEDIVEGGFDVL</sequence>
<evidence type="ECO:0000313" key="1">
    <source>
        <dbReference type="EMBL" id="MPN36843.1"/>
    </source>
</evidence>
<protein>
    <submittedName>
        <fullName evidence="1">Uncharacterized protein</fullName>
    </submittedName>
</protein>
<dbReference type="EMBL" id="VSSQ01091214">
    <property type="protein sequence ID" value="MPN36843.1"/>
    <property type="molecule type" value="Genomic_DNA"/>
</dbReference>
<comment type="caution">
    <text evidence="1">The sequence shown here is derived from an EMBL/GenBank/DDBJ whole genome shotgun (WGS) entry which is preliminary data.</text>
</comment>
<accession>A0A645HN21</accession>
<organism evidence="1">
    <name type="scientific">bioreactor metagenome</name>
    <dbReference type="NCBI Taxonomy" id="1076179"/>
    <lineage>
        <taxon>unclassified sequences</taxon>
        <taxon>metagenomes</taxon>
        <taxon>ecological metagenomes</taxon>
    </lineage>
</organism>
<name>A0A645HN21_9ZZZZ</name>